<evidence type="ECO:0000313" key="1">
    <source>
        <dbReference type="EMBL" id="VDN19795.1"/>
    </source>
</evidence>
<dbReference type="AlphaFoldDB" id="A0A3P7LRU3"/>
<dbReference type="EMBL" id="UYRV01104628">
    <property type="protein sequence ID" value="VDN19795.1"/>
    <property type="molecule type" value="Genomic_DNA"/>
</dbReference>
<reference evidence="1 2" key="1">
    <citation type="submission" date="2018-11" db="EMBL/GenBank/DDBJ databases">
        <authorList>
            <consortium name="Pathogen Informatics"/>
        </authorList>
    </citation>
    <scope>NUCLEOTIDE SEQUENCE [LARGE SCALE GENOMIC DNA]</scope>
</reference>
<gene>
    <name evidence="1" type="ORF">CGOC_LOCUS8659</name>
</gene>
<dbReference type="Proteomes" id="UP000271889">
    <property type="component" value="Unassembled WGS sequence"/>
</dbReference>
<proteinExistence type="predicted"/>
<dbReference type="OrthoDB" id="5802353at2759"/>
<sequence>MLRERHSSRAITICDASQLLLVERSLFFLACTAGEAEVAVYKDWISSMVTAQDLVLALAKHKADTERRNIPEQFSYEEVDREFKVSHLQQITPLIKSQHVRHPKSMEMKVLNRSYVLSSFLSGAYRLCL</sequence>
<keyword evidence="2" id="KW-1185">Reference proteome</keyword>
<accession>A0A3P7LRU3</accession>
<evidence type="ECO:0000313" key="2">
    <source>
        <dbReference type="Proteomes" id="UP000271889"/>
    </source>
</evidence>
<organism evidence="1 2">
    <name type="scientific">Cylicostephanus goldi</name>
    <name type="common">Nematode worm</name>
    <dbReference type="NCBI Taxonomy" id="71465"/>
    <lineage>
        <taxon>Eukaryota</taxon>
        <taxon>Metazoa</taxon>
        <taxon>Ecdysozoa</taxon>
        <taxon>Nematoda</taxon>
        <taxon>Chromadorea</taxon>
        <taxon>Rhabditida</taxon>
        <taxon>Rhabditina</taxon>
        <taxon>Rhabditomorpha</taxon>
        <taxon>Strongyloidea</taxon>
        <taxon>Strongylidae</taxon>
        <taxon>Cylicostephanus</taxon>
    </lineage>
</organism>
<protein>
    <submittedName>
        <fullName evidence="1">Uncharacterized protein</fullName>
    </submittedName>
</protein>
<name>A0A3P7LRU3_CYLGO</name>